<protein>
    <submittedName>
        <fullName evidence="2">Uncharacterized protein</fullName>
    </submittedName>
</protein>
<evidence type="ECO:0000313" key="2">
    <source>
        <dbReference type="EMBL" id="MFE5985990.1"/>
    </source>
</evidence>
<name>A0ABW6JAC5_STRWE</name>
<evidence type="ECO:0000313" key="3">
    <source>
        <dbReference type="Proteomes" id="UP001600424"/>
    </source>
</evidence>
<keyword evidence="3" id="KW-1185">Reference proteome</keyword>
<evidence type="ECO:0000256" key="1">
    <source>
        <dbReference type="SAM" id="Phobius"/>
    </source>
</evidence>
<comment type="caution">
    <text evidence="2">The sequence shown here is derived from an EMBL/GenBank/DDBJ whole genome shotgun (WGS) entry which is preliminary data.</text>
</comment>
<reference evidence="2 3" key="1">
    <citation type="submission" date="2024-09" db="EMBL/GenBank/DDBJ databases">
        <title>The Natural Products Discovery Center: Release of the First 8490 Sequenced Strains for Exploring Actinobacteria Biosynthetic Diversity.</title>
        <authorList>
            <person name="Kalkreuter E."/>
            <person name="Kautsar S.A."/>
            <person name="Yang D."/>
            <person name="Bader C.D."/>
            <person name="Teijaro C.N."/>
            <person name="Fluegel L."/>
            <person name="Davis C.M."/>
            <person name="Simpson J.R."/>
            <person name="Lauterbach L."/>
            <person name="Steele A.D."/>
            <person name="Gui C."/>
            <person name="Meng S."/>
            <person name="Li G."/>
            <person name="Viehrig K."/>
            <person name="Ye F."/>
            <person name="Su P."/>
            <person name="Kiefer A.F."/>
            <person name="Nichols A."/>
            <person name="Cepeda A.J."/>
            <person name="Yan W."/>
            <person name="Fan B."/>
            <person name="Jiang Y."/>
            <person name="Adhikari A."/>
            <person name="Zheng C.-J."/>
            <person name="Schuster L."/>
            <person name="Cowan T.M."/>
            <person name="Smanski M.J."/>
            <person name="Chevrette M.G."/>
            <person name="De Carvalho L.P.S."/>
            <person name="Shen B."/>
        </authorList>
    </citation>
    <scope>NUCLEOTIDE SEQUENCE [LARGE SCALE GENOMIC DNA]</scope>
    <source>
        <strain evidence="2 3">NPDC056472</strain>
    </source>
</reference>
<proteinExistence type="predicted"/>
<dbReference type="EMBL" id="JBHTRV010000082">
    <property type="protein sequence ID" value="MFE5985990.1"/>
    <property type="molecule type" value="Genomic_DNA"/>
</dbReference>
<keyword evidence="1" id="KW-0472">Membrane</keyword>
<feature type="non-terminal residue" evidence="2">
    <location>
        <position position="121"/>
    </location>
</feature>
<accession>A0ABW6JAC5</accession>
<keyword evidence="1" id="KW-0812">Transmembrane</keyword>
<organism evidence="2 3">
    <name type="scientific">Streptomyces wedmorensis</name>
    <dbReference type="NCBI Taxonomy" id="43759"/>
    <lineage>
        <taxon>Bacteria</taxon>
        <taxon>Bacillati</taxon>
        <taxon>Actinomycetota</taxon>
        <taxon>Actinomycetes</taxon>
        <taxon>Kitasatosporales</taxon>
        <taxon>Streptomycetaceae</taxon>
        <taxon>Streptomyces</taxon>
    </lineage>
</organism>
<keyword evidence="1" id="KW-1133">Transmembrane helix</keyword>
<sequence>MGTATAATADSPEAAVATVQAAADRAASAPVSLPDGRVLHVRGLDAVSYRADAAHHSAVVTLADGAPGQMPGNDVAPQGVGSQIGTGLQQQPQQVQTQATAGSISTVAVAALALGIVVFFG</sequence>
<gene>
    <name evidence="2" type="ORF">ACFQ63_40825</name>
</gene>
<feature type="transmembrane region" description="Helical" evidence="1">
    <location>
        <begin position="99"/>
        <end position="120"/>
    </location>
</feature>
<dbReference type="Proteomes" id="UP001600424">
    <property type="component" value="Unassembled WGS sequence"/>
</dbReference>